<dbReference type="PROSITE" id="PS51257">
    <property type="entry name" value="PROKAR_LIPOPROTEIN"/>
    <property type="match status" value="1"/>
</dbReference>
<keyword evidence="2" id="KW-0732">Signal</keyword>
<dbReference type="CDD" id="cd00371">
    <property type="entry name" value="HMA"/>
    <property type="match status" value="1"/>
</dbReference>
<evidence type="ECO:0000256" key="1">
    <source>
        <dbReference type="ARBA" id="ARBA00022723"/>
    </source>
</evidence>
<keyword evidence="1" id="KW-0479">Metal-binding</keyword>
<dbReference type="GO" id="GO:0046872">
    <property type="term" value="F:metal ion binding"/>
    <property type="evidence" value="ECO:0007669"/>
    <property type="project" value="UniProtKB-KW"/>
</dbReference>
<dbReference type="Proteomes" id="UP000886005">
    <property type="component" value="Unassembled WGS sequence"/>
</dbReference>
<proteinExistence type="predicted"/>
<protein>
    <submittedName>
        <fullName evidence="4">Heavy-metal-associated domain-containing protein</fullName>
    </submittedName>
</protein>
<dbReference type="FunFam" id="3.30.70.100:FF:000001">
    <property type="entry name" value="ATPase copper transporting beta"/>
    <property type="match status" value="1"/>
</dbReference>
<dbReference type="SUPFAM" id="SSF55008">
    <property type="entry name" value="HMA, heavy metal-associated domain"/>
    <property type="match status" value="1"/>
</dbReference>
<comment type="caution">
    <text evidence="4">The sequence shown here is derived from an EMBL/GenBank/DDBJ whole genome shotgun (WGS) entry which is preliminary data.</text>
</comment>
<sequence>MRGENMKFFTALLLGALLTLTACDKQQKTATTGIPVTFTVNGMTCEGCVATVEETLSGIDGVIKYDVKLKENMAMVEFDPAVTNAEKIGEALKKTNFEISATPDSLAKP</sequence>
<evidence type="ECO:0000259" key="3">
    <source>
        <dbReference type="PROSITE" id="PS50846"/>
    </source>
</evidence>
<gene>
    <name evidence="4" type="ORF">ENJ10_12590</name>
</gene>
<dbReference type="InterPro" id="IPR017969">
    <property type="entry name" value="Heavy-metal-associated_CS"/>
</dbReference>
<dbReference type="PANTHER" id="PTHR46594:SF4">
    <property type="entry name" value="P-TYPE CATION-TRANSPORTING ATPASE"/>
    <property type="match status" value="1"/>
</dbReference>
<reference evidence="4" key="1">
    <citation type="journal article" date="2020" name="mSystems">
        <title>Genome- and Community-Level Interaction Insights into Carbon Utilization and Element Cycling Functions of Hydrothermarchaeota in Hydrothermal Sediment.</title>
        <authorList>
            <person name="Zhou Z."/>
            <person name="Liu Y."/>
            <person name="Xu W."/>
            <person name="Pan J."/>
            <person name="Luo Z.H."/>
            <person name="Li M."/>
        </authorList>
    </citation>
    <scope>NUCLEOTIDE SEQUENCE [LARGE SCALE GENOMIC DNA]</scope>
    <source>
        <strain evidence="4">HyVt-456</strain>
    </source>
</reference>
<dbReference type="InterPro" id="IPR036163">
    <property type="entry name" value="HMA_dom_sf"/>
</dbReference>
<feature type="domain" description="HMA" evidence="3">
    <location>
        <begin position="34"/>
        <end position="100"/>
    </location>
</feature>
<evidence type="ECO:0000313" key="4">
    <source>
        <dbReference type="EMBL" id="HED11521.1"/>
    </source>
</evidence>
<dbReference type="PROSITE" id="PS01047">
    <property type="entry name" value="HMA_1"/>
    <property type="match status" value="1"/>
</dbReference>
<name>A0A7V1PVZ7_CALAY</name>
<dbReference type="InterPro" id="IPR006121">
    <property type="entry name" value="HMA_dom"/>
</dbReference>
<feature type="signal peptide" evidence="2">
    <location>
        <begin position="1"/>
        <end position="22"/>
    </location>
</feature>
<dbReference type="Pfam" id="PF00403">
    <property type="entry name" value="HMA"/>
    <property type="match status" value="1"/>
</dbReference>
<dbReference type="PROSITE" id="PS50846">
    <property type="entry name" value="HMA_2"/>
    <property type="match status" value="1"/>
</dbReference>
<feature type="chain" id="PRO_5030588713" evidence="2">
    <location>
        <begin position="23"/>
        <end position="109"/>
    </location>
</feature>
<dbReference type="EMBL" id="DRLD01000354">
    <property type="protein sequence ID" value="HED11521.1"/>
    <property type="molecule type" value="Genomic_DNA"/>
</dbReference>
<dbReference type="PANTHER" id="PTHR46594">
    <property type="entry name" value="P-TYPE CATION-TRANSPORTING ATPASE"/>
    <property type="match status" value="1"/>
</dbReference>
<evidence type="ECO:0000256" key="2">
    <source>
        <dbReference type="SAM" id="SignalP"/>
    </source>
</evidence>
<accession>A0A7V1PVZ7</accession>
<dbReference type="Gene3D" id="3.30.70.100">
    <property type="match status" value="1"/>
</dbReference>
<organism evidence="4">
    <name type="scientific">Caldithrix abyssi</name>
    <dbReference type="NCBI Taxonomy" id="187145"/>
    <lineage>
        <taxon>Bacteria</taxon>
        <taxon>Pseudomonadati</taxon>
        <taxon>Calditrichota</taxon>
        <taxon>Calditrichia</taxon>
        <taxon>Calditrichales</taxon>
        <taxon>Calditrichaceae</taxon>
        <taxon>Caldithrix</taxon>
    </lineage>
</organism>
<dbReference type="AlphaFoldDB" id="A0A7V1PVZ7"/>